<dbReference type="SUPFAM" id="SSF48264">
    <property type="entry name" value="Cytochrome P450"/>
    <property type="match status" value="1"/>
</dbReference>
<evidence type="ECO:0000256" key="13">
    <source>
        <dbReference type="ARBA" id="ARBA00023180"/>
    </source>
</evidence>
<comment type="pathway">
    <text evidence="3">Secondary metabolite biosynthesis.</text>
</comment>
<evidence type="ECO:0000256" key="1">
    <source>
        <dbReference type="ARBA" id="ARBA00001971"/>
    </source>
</evidence>
<evidence type="ECO:0000256" key="2">
    <source>
        <dbReference type="ARBA" id="ARBA00004167"/>
    </source>
</evidence>
<keyword evidence="5" id="KW-0349">Heme</keyword>
<evidence type="ECO:0000256" key="11">
    <source>
        <dbReference type="ARBA" id="ARBA00023033"/>
    </source>
</evidence>
<dbReference type="EMBL" id="JANVFT010000053">
    <property type="protein sequence ID" value="KAJ4484536.1"/>
    <property type="molecule type" value="Genomic_DNA"/>
</dbReference>
<organism evidence="16 17">
    <name type="scientific">Lentinula lateritia</name>
    <dbReference type="NCBI Taxonomy" id="40482"/>
    <lineage>
        <taxon>Eukaryota</taxon>
        <taxon>Fungi</taxon>
        <taxon>Dikarya</taxon>
        <taxon>Basidiomycota</taxon>
        <taxon>Agaricomycotina</taxon>
        <taxon>Agaricomycetes</taxon>
        <taxon>Agaricomycetidae</taxon>
        <taxon>Agaricales</taxon>
        <taxon>Marasmiineae</taxon>
        <taxon>Omphalotaceae</taxon>
        <taxon>Lentinula</taxon>
    </lineage>
</organism>
<comment type="similarity">
    <text evidence="4">Belongs to the cytochrome P450 family.</text>
</comment>
<evidence type="ECO:0000256" key="9">
    <source>
        <dbReference type="ARBA" id="ARBA00023002"/>
    </source>
</evidence>
<dbReference type="InterPro" id="IPR036396">
    <property type="entry name" value="Cyt_P450_sf"/>
</dbReference>
<proteinExistence type="inferred from homology"/>
<accession>A0ABQ8VAS2</accession>
<evidence type="ECO:0000256" key="14">
    <source>
        <dbReference type="SAM" id="MobiDB-lite"/>
    </source>
</evidence>
<evidence type="ECO:0000256" key="15">
    <source>
        <dbReference type="SAM" id="Phobius"/>
    </source>
</evidence>
<sequence length="563" mass="63484">MLWAKDPPIAMHSKLFPYASHFFHNVEVGKFLPMKLIIIAALILLTFRLVLGFKNRGRLPPGPRGLPILGNALQLASVSQIWLIFDKWKSQYGPIMYLNLAGQHIVVLNTKAAAIELLERRSAIYSDRPKSIVGEYVGTALTMPFVRYDKRWQRMRRAAHAVLNARASAQYQPVQIEEAVIFAHKLLYDTSSPLSTKIARSASTMISVIYGKQLLESSEKPKQSDALPENHSSETFGPSPLDPLQALTDTVHTFTNALAPGAHLVDFLPILDYLPTVMAKWKRNAKLTFQQTTNLYENYYNTTVNHNNQQPNLCVSLAENEVAGELTAVEKVWVTGAISAASLDTTTVTISYFLYAMSLYPNVQARAQRELDEVVGRSRMPTFDDMTQLPYIRAIVKEVLRWQPVTPLAVPHAAMEDDWYEGYLIPKGTIIFPNVWSMNRDQETYGPDADQFSPERFVQKSETGNAFVLRPEFENNDGHYTYGFGRRICVGRYVAENSLFITACTILWALHIEPKANATPNSEEKHRAAQDILNSTPDFDCHFSPRFPEVERILQDTGSNLAT</sequence>
<comment type="caution">
    <text evidence="16">The sequence shown here is derived from an EMBL/GenBank/DDBJ whole genome shotgun (WGS) entry which is preliminary data.</text>
</comment>
<protein>
    <submittedName>
        <fullName evidence="16">Cytochrome P450</fullName>
    </submittedName>
</protein>
<evidence type="ECO:0000256" key="3">
    <source>
        <dbReference type="ARBA" id="ARBA00005179"/>
    </source>
</evidence>
<dbReference type="CDD" id="cd11065">
    <property type="entry name" value="CYP64-like"/>
    <property type="match status" value="1"/>
</dbReference>
<reference evidence="16" key="1">
    <citation type="submission" date="2022-08" db="EMBL/GenBank/DDBJ databases">
        <title>A Global Phylogenomic Analysis of the Shiitake Genus Lentinula.</title>
        <authorList>
            <consortium name="DOE Joint Genome Institute"/>
            <person name="Sierra-Patev S."/>
            <person name="Min B."/>
            <person name="Naranjo-Ortiz M."/>
            <person name="Looney B."/>
            <person name="Konkel Z."/>
            <person name="Slot J.C."/>
            <person name="Sakamoto Y."/>
            <person name="Steenwyk J.L."/>
            <person name="Rokas A."/>
            <person name="Carro J."/>
            <person name="Camarero S."/>
            <person name="Ferreira P."/>
            <person name="Molpeceres G."/>
            <person name="Ruiz-Duenas F.J."/>
            <person name="Serrano A."/>
            <person name="Henrissat B."/>
            <person name="Drula E."/>
            <person name="Hughes K.W."/>
            <person name="Mata J.L."/>
            <person name="Ishikawa N.K."/>
            <person name="Vargas-Isla R."/>
            <person name="Ushijima S."/>
            <person name="Smith C.A."/>
            <person name="Ahrendt S."/>
            <person name="Andreopoulos W."/>
            <person name="He G."/>
            <person name="Labutti K."/>
            <person name="Lipzen A."/>
            <person name="Ng V."/>
            <person name="Riley R."/>
            <person name="Sandor L."/>
            <person name="Barry K."/>
            <person name="Martinez A.T."/>
            <person name="Xiao Y."/>
            <person name="Gibbons J.G."/>
            <person name="Terashima K."/>
            <person name="Grigoriev I.V."/>
            <person name="Hibbett D.S."/>
        </authorList>
    </citation>
    <scope>NUCLEOTIDE SEQUENCE</scope>
    <source>
        <strain evidence="16">RHP3577 ss4</strain>
    </source>
</reference>
<dbReference type="Proteomes" id="UP001150217">
    <property type="component" value="Unassembled WGS sequence"/>
</dbReference>
<evidence type="ECO:0000256" key="4">
    <source>
        <dbReference type="ARBA" id="ARBA00010617"/>
    </source>
</evidence>
<dbReference type="InterPro" id="IPR002401">
    <property type="entry name" value="Cyt_P450_E_grp-I"/>
</dbReference>
<dbReference type="Gene3D" id="1.10.630.10">
    <property type="entry name" value="Cytochrome P450"/>
    <property type="match status" value="1"/>
</dbReference>
<keyword evidence="6 15" id="KW-0812">Transmembrane</keyword>
<keyword evidence="12 15" id="KW-0472">Membrane</keyword>
<keyword evidence="11" id="KW-0503">Monooxygenase</keyword>
<comment type="cofactor">
    <cofactor evidence="1">
        <name>heme</name>
        <dbReference type="ChEBI" id="CHEBI:30413"/>
    </cofactor>
</comment>
<dbReference type="PANTHER" id="PTHR46300:SF2">
    <property type="entry name" value="CYTOCHROME P450 MONOOXYGENASE ALNH-RELATED"/>
    <property type="match status" value="1"/>
</dbReference>
<evidence type="ECO:0000256" key="10">
    <source>
        <dbReference type="ARBA" id="ARBA00023004"/>
    </source>
</evidence>
<keyword evidence="9" id="KW-0560">Oxidoreductase</keyword>
<evidence type="ECO:0000313" key="17">
    <source>
        <dbReference type="Proteomes" id="UP001150217"/>
    </source>
</evidence>
<evidence type="ECO:0000256" key="8">
    <source>
        <dbReference type="ARBA" id="ARBA00022989"/>
    </source>
</evidence>
<keyword evidence="17" id="KW-1185">Reference proteome</keyword>
<feature type="transmembrane region" description="Helical" evidence="15">
    <location>
        <begin position="65"/>
        <end position="85"/>
    </location>
</feature>
<feature type="transmembrane region" description="Helical" evidence="15">
    <location>
        <begin position="32"/>
        <end position="53"/>
    </location>
</feature>
<keyword evidence="7" id="KW-0479">Metal-binding</keyword>
<keyword evidence="10" id="KW-0408">Iron</keyword>
<dbReference type="InterPro" id="IPR001128">
    <property type="entry name" value="Cyt_P450"/>
</dbReference>
<dbReference type="PANTHER" id="PTHR46300">
    <property type="entry name" value="P450, PUTATIVE (EUROFUNG)-RELATED-RELATED"/>
    <property type="match status" value="1"/>
</dbReference>
<feature type="region of interest" description="Disordered" evidence="14">
    <location>
        <begin position="219"/>
        <end position="239"/>
    </location>
</feature>
<dbReference type="InterPro" id="IPR050364">
    <property type="entry name" value="Cytochrome_P450_fung"/>
</dbReference>
<evidence type="ECO:0000313" key="16">
    <source>
        <dbReference type="EMBL" id="KAJ4484536.1"/>
    </source>
</evidence>
<evidence type="ECO:0000256" key="5">
    <source>
        <dbReference type="ARBA" id="ARBA00022617"/>
    </source>
</evidence>
<dbReference type="Pfam" id="PF00067">
    <property type="entry name" value="p450"/>
    <property type="match status" value="1"/>
</dbReference>
<evidence type="ECO:0000256" key="7">
    <source>
        <dbReference type="ARBA" id="ARBA00022723"/>
    </source>
</evidence>
<evidence type="ECO:0000256" key="12">
    <source>
        <dbReference type="ARBA" id="ARBA00023136"/>
    </source>
</evidence>
<name>A0ABQ8VAS2_9AGAR</name>
<keyword evidence="8 15" id="KW-1133">Transmembrane helix</keyword>
<gene>
    <name evidence="16" type="ORF">C8R41DRAFT_921619</name>
</gene>
<evidence type="ECO:0000256" key="6">
    <source>
        <dbReference type="ARBA" id="ARBA00022692"/>
    </source>
</evidence>
<dbReference type="PRINTS" id="PR00463">
    <property type="entry name" value="EP450I"/>
</dbReference>
<comment type="subcellular location">
    <subcellularLocation>
        <location evidence="2">Membrane</location>
        <topology evidence="2">Single-pass membrane protein</topology>
    </subcellularLocation>
</comment>
<dbReference type="PRINTS" id="PR00385">
    <property type="entry name" value="P450"/>
</dbReference>
<keyword evidence="13" id="KW-0325">Glycoprotein</keyword>